<sequence>MPERRRARGGRGQVPCAGLLRRDPPGLRQPGAILAVEQYGAPLARPRLAVTGEVTGGRDVNDVVELDVVRVEPTGYPRATSAVCAGV</sequence>
<gene>
    <name evidence="2" type="ORF">ACFYXQ_30950</name>
</gene>
<feature type="region of interest" description="Disordered" evidence="1">
    <location>
        <begin position="1"/>
        <end position="22"/>
    </location>
</feature>
<comment type="caution">
    <text evidence="2">The sequence shown here is derived from an EMBL/GenBank/DDBJ whole genome shotgun (WGS) entry which is preliminary data.</text>
</comment>
<organism evidence="2 3">
    <name type="scientific">Nocardia jiangxiensis</name>
    <dbReference type="NCBI Taxonomy" id="282685"/>
    <lineage>
        <taxon>Bacteria</taxon>
        <taxon>Bacillati</taxon>
        <taxon>Actinomycetota</taxon>
        <taxon>Actinomycetes</taxon>
        <taxon>Mycobacteriales</taxon>
        <taxon>Nocardiaceae</taxon>
        <taxon>Nocardia</taxon>
    </lineage>
</organism>
<keyword evidence="3" id="KW-1185">Reference proteome</keyword>
<dbReference type="Proteomes" id="UP001601992">
    <property type="component" value="Unassembled WGS sequence"/>
</dbReference>
<reference evidence="2 3" key="1">
    <citation type="submission" date="2024-10" db="EMBL/GenBank/DDBJ databases">
        <title>The Natural Products Discovery Center: Release of the First 8490 Sequenced Strains for Exploring Actinobacteria Biosynthetic Diversity.</title>
        <authorList>
            <person name="Kalkreuter E."/>
            <person name="Kautsar S.A."/>
            <person name="Yang D."/>
            <person name="Bader C.D."/>
            <person name="Teijaro C.N."/>
            <person name="Fluegel L."/>
            <person name="Davis C.M."/>
            <person name="Simpson J.R."/>
            <person name="Lauterbach L."/>
            <person name="Steele A.D."/>
            <person name="Gui C."/>
            <person name="Meng S."/>
            <person name="Li G."/>
            <person name="Viehrig K."/>
            <person name="Ye F."/>
            <person name="Su P."/>
            <person name="Kiefer A.F."/>
            <person name="Nichols A."/>
            <person name="Cepeda A.J."/>
            <person name="Yan W."/>
            <person name="Fan B."/>
            <person name="Jiang Y."/>
            <person name="Adhikari A."/>
            <person name="Zheng C.-J."/>
            <person name="Schuster L."/>
            <person name="Cowan T.M."/>
            <person name="Smanski M.J."/>
            <person name="Chevrette M.G."/>
            <person name="De Carvalho L.P.S."/>
            <person name="Shen B."/>
        </authorList>
    </citation>
    <scope>NUCLEOTIDE SEQUENCE [LARGE SCALE GENOMIC DNA]</scope>
    <source>
        <strain evidence="2 3">NPDC002593</strain>
    </source>
</reference>
<name>A0ABW6SAK8_9NOCA</name>
<dbReference type="RefSeq" id="WP_387405955.1">
    <property type="nucleotide sequence ID" value="NZ_JBIAQY010000012.1"/>
</dbReference>
<evidence type="ECO:0000313" key="3">
    <source>
        <dbReference type="Proteomes" id="UP001601992"/>
    </source>
</evidence>
<evidence type="ECO:0000256" key="1">
    <source>
        <dbReference type="SAM" id="MobiDB-lite"/>
    </source>
</evidence>
<accession>A0ABW6SAK8</accession>
<evidence type="ECO:0000313" key="2">
    <source>
        <dbReference type="EMBL" id="MFF3572209.1"/>
    </source>
</evidence>
<dbReference type="EMBL" id="JBIAQY010000012">
    <property type="protein sequence ID" value="MFF3572209.1"/>
    <property type="molecule type" value="Genomic_DNA"/>
</dbReference>
<proteinExistence type="predicted"/>
<protein>
    <submittedName>
        <fullName evidence="2">Uncharacterized protein</fullName>
    </submittedName>
</protein>